<dbReference type="EMBL" id="GBBM01005167">
    <property type="protein sequence ID" value="JAC30251.1"/>
    <property type="molecule type" value="mRNA"/>
</dbReference>
<dbReference type="Gene3D" id="2.60.210.10">
    <property type="entry name" value="Apoptosis, Tumor Necrosis Factor Receptor Associated Protein 2, Chain A"/>
    <property type="match status" value="1"/>
</dbReference>
<evidence type="ECO:0000256" key="1">
    <source>
        <dbReference type="ARBA" id="ARBA00022723"/>
    </source>
</evidence>
<name>A0A023G7T4_AMBTT</name>
<feature type="domain" description="RING-type" evidence="6">
    <location>
        <begin position="34"/>
        <end position="72"/>
    </location>
</feature>
<dbReference type="CDD" id="cd16449">
    <property type="entry name" value="RING-HC"/>
    <property type="match status" value="1"/>
</dbReference>
<dbReference type="PROSITE" id="PS00518">
    <property type="entry name" value="ZF_RING_1"/>
    <property type="match status" value="1"/>
</dbReference>
<dbReference type="SUPFAM" id="SSF57850">
    <property type="entry name" value="RING/U-box"/>
    <property type="match status" value="1"/>
</dbReference>
<keyword evidence="7" id="KW-0675">Receptor</keyword>
<dbReference type="InterPro" id="IPR013083">
    <property type="entry name" value="Znf_RING/FYVE/PHD"/>
</dbReference>
<feature type="compositionally biased region" description="Basic and acidic residues" evidence="5">
    <location>
        <begin position="292"/>
        <end position="302"/>
    </location>
</feature>
<evidence type="ECO:0000259" key="6">
    <source>
        <dbReference type="PROSITE" id="PS50089"/>
    </source>
</evidence>
<evidence type="ECO:0000313" key="7">
    <source>
        <dbReference type="EMBL" id="JAC30251.1"/>
    </source>
</evidence>
<proteinExistence type="evidence at transcript level"/>
<dbReference type="GO" id="GO:0008270">
    <property type="term" value="F:zinc ion binding"/>
    <property type="evidence" value="ECO:0007669"/>
    <property type="project" value="UniProtKB-KW"/>
</dbReference>
<sequence length="477" mass="53454">MAPENTQYTLVGFSTDLDWRPLCFVKPIPTYRVCGACGLVRKSTALLPCSHTLCESCYEHSAKDGVRVCPLDGHRCEVEDVDLKEFPIKDLQRREVKCWNEASGCRAVLSASAIAQHFQRECRHHCVRCPKCSATVLCSDVCAHLESERCSAATTAARGCRGDSDSSEEMTLGENFKAILEQQAGEIKTLLGRLLTTSDANSDRLNEIGHSVNNSQESIAVLKQAINGVAETVQQEAVQVRTETRDYAKKCSDEITAFREEEKERFIAGSDTMNAISNAVQKMEKQLREEIPKAASKQRDNDSQTTGVLEGAAAQPEESNNAMCPVDHVVPRPPDPYASACEFIVKGIKSLQKRAQSTVWVEYKSERAYLRGYSVSPGIAISYCGHIKGVIWLHKGDMDDVVQWPFKTGIKFTALHPKRGMERLLLMSKPGWFVFERPQEEREKHEWWDGDILPLKELIHDGYVEDDQLLVKFELLP</sequence>
<dbReference type="AlphaFoldDB" id="A0A023G7T4"/>
<dbReference type="PROSITE" id="PS50089">
    <property type="entry name" value="ZF_RING_2"/>
    <property type="match status" value="1"/>
</dbReference>
<evidence type="ECO:0000256" key="4">
    <source>
        <dbReference type="PROSITE-ProRule" id="PRU00175"/>
    </source>
</evidence>
<evidence type="ECO:0000256" key="2">
    <source>
        <dbReference type="ARBA" id="ARBA00022771"/>
    </source>
</evidence>
<dbReference type="Pfam" id="PF21355">
    <property type="entry name" value="TRAF-mep_MATH"/>
    <property type="match status" value="1"/>
</dbReference>
<dbReference type="InterPro" id="IPR049342">
    <property type="entry name" value="TRAF1-6_MATH_dom"/>
</dbReference>
<dbReference type="Gene3D" id="3.30.40.10">
    <property type="entry name" value="Zinc/RING finger domain, C3HC4 (zinc finger)"/>
    <property type="match status" value="1"/>
</dbReference>
<protein>
    <submittedName>
        <fullName evidence="7">Putative tumor necrosis factor receptor</fullName>
    </submittedName>
</protein>
<organism evidence="7">
    <name type="scientific">Amblyomma triste</name>
    <name type="common">Neotropical tick</name>
    <dbReference type="NCBI Taxonomy" id="251400"/>
    <lineage>
        <taxon>Eukaryota</taxon>
        <taxon>Metazoa</taxon>
        <taxon>Ecdysozoa</taxon>
        <taxon>Arthropoda</taxon>
        <taxon>Chelicerata</taxon>
        <taxon>Arachnida</taxon>
        <taxon>Acari</taxon>
        <taxon>Parasitiformes</taxon>
        <taxon>Ixodida</taxon>
        <taxon>Ixodoidea</taxon>
        <taxon>Ixodidae</taxon>
        <taxon>Amblyomminae</taxon>
        <taxon>Amblyomma</taxon>
    </lineage>
</organism>
<dbReference type="SUPFAM" id="SSF49599">
    <property type="entry name" value="TRAF domain-like"/>
    <property type="match status" value="2"/>
</dbReference>
<accession>A0A023G7T4</accession>
<keyword evidence="2 4" id="KW-0863">Zinc-finger</keyword>
<keyword evidence="3" id="KW-0862">Zinc</keyword>
<dbReference type="InterPro" id="IPR001841">
    <property type="entry name" value="Znf_RING"/>
</dbReference>
<dbReference type="InterPro" id="IPR017907">
    <property type="entry name" value="Znf_RING_CS"/>
</dbReference>
<evidence type="ECO:0000256" key="5">
    <source>
        <dbReference type="SAM" id="MobiDB-lite"/>
    </source>
</evidence>
<keyword evidence="1" id="KW-0479">Metal-binding</keyword>
<reference evidence="7" key="1">
    <citation type="submission" date="2014-03" db="EMBL/GenBank/DDBJ databases">
        <title>The sialotranscriptome of Amblyomma triste, Amblyomma parvum and Amblyomma cajennense ticks, uncovered by 454-based RNA-seq.</title>
        <authorList>
            <person name="Garcia G.R."/>
            <person name="Gardinassi L.G."/>
            <person name="Ribeiro J.M."/>
            <person name="Anatriello E."/>
            <person name="Ferreira B.R."/>
            <person name="Moreira H.N."/>
            <person name="Mafra C."/>
            <person name="Olegario M.M."/>
            <person name="Szabo P.J."/>
            <person name="Miranda-Santos I.K."/>
            <person name="Maruyama S.R."/>
        </authorList>
    </citation>
    <scope>NUCLEOTIDE SEQUENCE</scope>
    <source>
        <strain evidence="7">Mato Grasso do Sul</strain>
        <tissue evidence="7">Salivary glands</tissue>
    </source>
</reference>
<dbReference type="InterPro" id="IPR008974">
    <property type="entry name" value="TRAF-like"/>
</dbReference>
<feature type="region of interest" description="Disordered" evidence="5">
    <location>
        <begin position="292"/>
        <end position="323"/>
    </location>
</feature>
<evidence type="ECO:0000256" key="3">
    <source>
        <dbReference type="ARBA" id="ARBA00022833"/>
    </source>
</evidence>